<dbReference type="PANTHER" id="PTHR43133:SF46">
    <property type="entry name" value="RNA POLYMERASE SIGMA-70 FACTOR ECF SUBFAMILY"/>
    <property type="match status" value="1"/>
</dbReference>
<evidence type="ECO:0000259" key="5">
    <source>
        <dbReference type="Pfam" id="PF04542"/>
    </source>
</evidence>
<dbReference type="SUPFAM" id="SSF88659">
    <property type="entry name" value="Sigma3 and sigma4 domains of RNA polymerase sigma factors"/>
    <property type="match status" value="1"/>
</dbReference>
<comment type="similarity">
    <text evidence="1">Belongs to the sigma-70 factor family. ECF subfamily.</text>
</comment>
<dbReference type="InterPro" id="IPR013325">
    <property type="entry name" value="RNA_pol_sigma_r2"/>
</dbReference>
<dbReference type="SUPFAM" id="SSF88946">
    <property type="entry name" value="Sigma2 domain of RNA polymerase sigma factors"/>
    <property type="match status" value="1"/>
</dbReference>
<evidence type="ECO:0000259" key="6">
    <source>
        <dbReference type="Pfam" id="PF08281"/>
    </source>
</evidence>
<dbReference type="CDD" id="cd06171">
    <property type="entry name" value="Sigma70_r4"/>
    <property type="match status" value="1"/>
</dbReference>
<dbReference type="InterPro" id="IPR013249">
    <property type="entry name" value="RNA_pol_sigma70_r4_t2"/>
</dbReference>
<dbReference type="InterPro" id="IPR014284">
    <property type="entry name" value="RNA_pol_sigma-70_dom"/>
</dbReference>
<dbReference type="RefSeq" id="WP_160367537.1">
    <property type="nucleotide sequence ID" value="NZ_WSQA01000002.1"/>
</dbReference>
<evidence type="ECO:0000256" key="3">
    <source>
        <dbReference type="ARBA" id="ARBA00023082"/>
    </source>
</evidence>
<feature type="domain" description="RNA polymerase sigma factor 70 region 4 type 2" evidence="6">
    <location>
        <begin position="121"/>
        <end position="171"/>
    </location>
</feature>
<keyword evidence="2" id="KW-0805">Transcription regulation</keyword>
<reference evidence="7 8" key="1">
    <citation type="submission" date="2019-12" db="EMBL/GenBank/DDBJ databases">
        <authorList>
            <person name="Dong K."/>
        </authorList>
    </citation>
    <scope>NUCLEOTIDE SEQUENCE [LARGE SCALE GENOMIC DNA]</scope>
    <source>
        <strain evidence="7 8">JCM 31225</strain>
    </source>
</reference>
<keyword evidence="8" id="KW-1185">Reference proteome</keyword>
<dbReference type="Pfam" id="PF08281">
    <property type="entry name" value="Sigma70_r4_2"/>
    <property type="match status" value="1"/>
</dbReference>
<organism evidence="7 8">
    <name type="scientific">Sphingobacterium humi</name>
    <dbReference type="NCBI Taxonomy" id="1796905"/>
    <lineage>
        <taxon>Bacteria</taxon>
        <taxon>Pseudomonadati</taxon>
        <taxon>Bacteroidota</taxon>
        <taxon>Sphingobacteriia</taxon>
        <taxon>Sphingobacteriales</taxon>
        <taxon>Sphingobacteriaceae</taxon>
        <taxon>Sphingobacterium</taxon>
    </lineage>
</organism>
<dbReference type="Proteomes" id="UP000435036">
    <property type="component" value="Unassembled WGS sequence"/>
</dbReference>
<dbReference type="InterPro" id="IPR007627">
    <property type="entry name" value="RNA_pol_sigma70_r2"/>
</dbReference>
<keyword evidence="3" id="KW-0731">Sigma factor</keyword>
<evidence type="ECO:0000256" key="4">
    <source>
        <dbReference type="ARBA" id="ARBA00023163"/>
    </source>
</evidence>
<feature type="domain" description="RNA polymerase sigma-70 region 2" evidence="5">
    <location>
        <begin position="22"/>
        <end position="89"/>
    </location>
</feature>
<dbReference type="NCBIfam" id="TIGR02937">
    <property type="entry name" value="sigma70-ECF"/>
    <property type="match status" value="1"/>
</dbReference>
<proteinExistence type="inferred from homology"/>
<evidence type="ECO:0000313" key="8">
    <source>
        <dbReference type="Proteomes" id="UP000435036"/>
    </source>
</evidence>
<dbReference type="InterPro" id="IPR036388">
    <property type="entry name" value="WH-like_DNA-bd_sf"/>
</dbReference>
<dbReference type="NCBIfam" id="TIGR02985">
    <property type="entry name" value="Sig70_bacteroi1"/>
    <property type="match status" value="1"/>
</dbReference>
<gene>
    <name evidence="7" type="ORF">GQF63_02470</name>
</gene>
<protein>
    <submittedName>
        <fullName evidence="7">RNA polymerase sigma-70 factor</fullName>
    </submittedName>
</protein>
<dbReference type="Gene3D" id="1.10.10.10">
    <property type="entry name" value="Winged helix-like DNA-binding domain superfamily/Winged helix DNA-binding domain"/>
    <property type="match status" value="1"/>
</dbReference>
<dbReference type="InterPro" id="IPR014327">
    <property type="entry name" value="RNA_pol_sigma70_bacteroid"/>
</dbReference>
<keyword evidence="4" id="KW-0804">Transcription</keyword>
<comment type="caution">
    <text evidence="7">The sequence shown here is derived from an EMBL/GenBank/DDBJ whole genome shotgun (WGS) entry which is preliminary data.</text>
</comment>
<evidence type="ECO:0000256" key="1">
    <source>
        <dbReference type="ARBA" id="ARBA00010641"/>
    </source>
</evidence>
<dbReference type="PANTHER" id="PTHR43133">
    <property type="entry name" value="RNA POLYMERASE ECF-TYPE SIGMA FACTO"/>
    <property type="match status" value="1"/>
</dbReference>
<dbReference type="AlphaFoldDB" id="A0A6N8KVX4"/>
<accession>A0A6N8KVX4</accession>
<dbReference type="GO" id="GO:0006352">
    <property type="term" value="P:DNA-templated transcription initiation"/>
    <property type="evidence" value="ECO:0007669"/>
    <property type="project" value="InterPro"/>
</dbReference>
<name>A0A6N8KVX4_9SPHI</name>
<dbReference type="Gene3D" id="1.10.1740.10">
    <property type="match status" value="1"/>
</dbReference>
<dbReference type="GO" id="GO:0016987">
    <property type="term" value="F:sigma factor activity"/>
    <property type="evidence" value="ECO:0007669"/>
    <property type="project" value="UniProtKB-KW"/>
</dbReference>
<sequence length="195" mass="23206">MFNPHNIVIQLRKGNQLALRWLYDEYAEGLYQLAMHILKEEQHADEMVQDSFVQLWNSRERLDEQSNLKALLFVICRNNSFNRLKVNQRHRSRFVELEDSKLDSSWSHEEEPLAEKDLKDLLEKVIRKLPTKQQLVFRLSRLEGLSHQEIADRLQISKNTVKNHLIAALKAVKEELQEVRTQSSIYALLYFYLFL</sequence>
<dbReference type="Pfam" id="PF04542">
    <property type="entry name" value="Sigma70_r2"/>
    <property type="match status" value="1"/>
</dbReference>
<dbReference type="GO" id="GO:0003677">
    <property type="term" value="F:DNA binding"/>
    <property type="evidence" value="ECO:0007669"/>
    <property type="project" value="InterPro"/>
</dbReference>
<dbReference type="InterPro" id="IPR013324">
    <property type="entry name" value="RNA_pol_sigma_r3/r4-like"/>
</dbReference>
<dbReference type="EMBL" id="WSQA01000002">
    <property type="protein sequence ID" value="MVZ60879.1"/>
    <property type="molecule type" value="Genomic_DNA"/>
</dbReference>
<evidence type="ECO:0000256" key="2">
    <source>
        <dbReference type="ARBA" id="ARBA00023015"/>
    </source>
</evidence>
<dbReference type="OrthoDB" id="659577at2"/>
<dbReference type="InterPro" id="IPR039425">
    <property type="entry name" value="RNA_pol_sigma-70-like"/>
</dbReference>
<evidence type="ECO:0000313" key="7">
    <source>
        <dbReference type="EMBL" id="MVZ60879.1"/>
    </source>
</evidence>